<reference evidence="1 2" key="1">
    <citation type="submission" date="2024-01" db="EMBL/GenBank/DDBJ databases">
        <title>The genomes of 5 underutilized Papilionoideae crops provide insights into root nodulation and disease resistanc.</title>
        <authorList>
            <person name="Jiang F."/>
        </authorList>
    </citation>
    <scope>NUCLEOTIDE SEQUENCE [LARGE SCALE GENOMIC DNA]</scope>
    <source>
        <strain evidence="1">LVBAO_FW01</strain>
        <tissue evidence="1">Leaves</tissue>
    </source>
</reference>
<dbReference type="EMBL" id="JAYMYQ010000001">
    <property type="protein sequence ID" value="KAK7361618.1"/>
    <property type="molecule type" value="Genomic_DNA"/>
</dbReference>
<organism evidence="1 2">
    <name type="scientific">Canavalia gladiata</name>
    <name type="common">Sword bean</name>
    <name type="synonym">Dolichos gladiatus</name>
    <dbReference type="NCBI Taxonomy" id="3824"/>
    <lineage>
        <taxon>Eukaryota</taxon>
        <taxon>Viridiplantae</taxon>
        <taxon>Streptophyta</taxon>
        <taxon>Embryophyta</taxon>
        <taxon>Tracheophyta</taxon>
        <taxon>Spermatophyta</taxon>
        <taxon>Magnoliopsida</taxon>
        <taxon>eudicotyledons</taxon>
        <taxon>Gunneridae</taxon>
        <taxon>Pentapetalae</taxon>
        <taxon>rosids</taxon>
        <taxon>fabids</taxon>
        <taxon>Fabales</taxon>
        <taxon>Fabaceae</taxon>
        <taxon>Papilionoideae</taxon>
        <taxon>50 kb inversion clade</taxon>
        <taxon>NPAAA clade</taxon>
        <taxon>indigoferoid/millettioid clade</taxon>
        <taxon>Phaseoleae</taxon>
        <taxon>Canavalia</taxon>
    </lineage>
</organism>
<protein>
    <submittedName>
        <fullName evidence="1">Uncharacterized protein</fullName>
    </submittedName>
</protein>
<dbReference type="AlphaFoldDB" id="A0AAN9N0A0"/>
<accession>A0AAN9N0A0</accession>
<name>A0AAN9N0A0_CANGL</name>
<gene>
    <name evidence="1" type="ORF">VNO77_03688</name>
</gene>
<keyword evidence="2" id="KW-1185">Reference proteome</keyword>
<evidence type="ECO:0000313" key="1">
    <source>
        <dbReference type="EMBL" id="KAK7361618.1"/>
    </source>
</evidence>
<sequence length="165" mass="18799">MFVALTLSSTIQSRQGMPRQFSEVKLFEGRLGNSRDLPPHQVAANVIKFLELITKDMPIHGLSCNAHHVLYPVLRPEVLLWQRETNIDHLLSARKKIKSHNVTPGIMYKRLFIKVSLTSASMLSIQSILAPLGLIKMELKEQLSDGLMEPEIETMPRSCDPWNWN</sequence>
<comment type="caution">
    <text evidence="1">The sequence shown here is derived from an EMBL/GenBank/DDBJ whole genome shotgun (WGS) entry which is preliminary data.</text>
</comment>
<dbReference type="Proteomes" id="UP001367508">
    <property type="component" value="Unassembled WGS sequence"/>
</dbReference>
<evidence type="ECO:0000313" key="2">
    <source>
        <dbReference type="Proteomes" id="UP001367508"/>
    </source>
</evidence>
<proteinExistence type="predicted"/>